<gene>
    <name evidence="6" type="ORF">S01H4_25213</name>
</gene>
<dbReference type="PANTHER" id="PTHR11070:SF2">
    <property type="entry name" value="ATP-DEPENDENT DNA HELICASE SRS2"/>
    <property type="match status" value="1"/>
</dbReference>
<evidence type="ECO:0000256" key="2">
    <source>
        <dbReference type="ARBA" id="ARBA00022801"/>
    </source>
</evidence>
<dbReference type="AlphaFoldDB" id="X1B3S7"/>
<evidence type="ECO:0000259" key="5">
    <source>
        <dbReference type="PROSITE" id="PS51198"/>
    </source>
</evidence>
<keyword evidence="2" id="KW-0378">Hydrolase</keyword>
<evidence type="ECO:0000256" key="1">
    <source>
        <dbReference type="ARBA" id="ARBA00022741"/>
    </source>
</evidence>
<dbReference type="Pfam" id="PF00580">
    <property type="entry name" value="UvrD-helicase"/>
    <property type="match status" value="1"/>
</dbReference>
<sequence length="104" mass="11666">MEDLLLNLNKEQKKAVTYGKGPLLIIAGAGTGKTKVITHRIAYLISKKFAKPEEILAVTFTEKAANEMEQRVDQLIPYSYSFVEISTFNSFGDKILRNYGHELG</sequence>
<keyword evidence="1" id="KW-0547">Nucleotide-binding</keyword>
<dbReference type="InterPro" id="IPR014016">
    <property type="entry name" value="UvrD-like_ATP-bd"/>
</dbReference>
<dbReference type="EMBL" id="BART01011964">
    <property type="protein sequence ID" value="GAG89700.1"/>
    <property type="molecule type" value="Genomic_DNA"/>
</dbReference>
<dbReference type="InterPro" id="IPR000212">
    <property type="entry name" value="DNA_helicase_UvrD/REP"/>
</dbReference>
<feature type="domain" description="UvrD-like helicase ATP-binding" evidence="5">
    <location>
        <begin position="6"/>
        <end position="104"/>
    </location>
</feature>
<evidence type="ECO:0000256" key="4">
    <source>
        <dbReference type="ARBA" id="ARBA00022840"/>
    </source>
</evidence>
<dbReference type="PROSITE" id="PS51198">
    <property type="entry name" value="UVRD_HELICASE_ATP_BIND"/>
    <property type="match status" value="1"/>
</dbReference>
<proteinExistence type="predicted"/>
<dbReference type="GO" id="GO:0005524">
    <property type="term" value="F:ATP binding"/>
    <property type="evidence" value="ECO:0007669"/>
    <property type="project" value="UniProtKB-KW"/>
</dbReference>
<dbReference type="GO" id="GO:0016787">
    <property type="term" value="F:hydrolase activity"/>
    <property type="evidence" value="ECO:0007669"/>
    <property type="project" value="UniProtKB-KW"/>
</dbReference>
<keyword evidence="3" id="KW-0347">Helicase</keyword>
<evidence type="ECO:0000313" key="6">
    <source>
        <dbReference type="EMBL" id="GAG89700.1"/>
    </source>
</evidence>
<feature type="non-terminal residue" evidence="6">
    <location>
        <position position="104"/>
    </location>
</feature>
<dbReference type="GO" id="GO:0003677">
    <property type="term" value="F:DNA binding"/>
    <property type="evidence" value="ECO:0007669"/>
    <property type="project" value="InterPro"/>
</dbReference>
<dbReference type="GO" id="GO:0005829">
    <property type="term" value="C:cytosol"/>
    <property type="evidence" value="ECO:0007669"/>
    <property type="project" value="TreeGrafter"/>
</dbReference>
<accession>X1B3S7</accession>
<dbReference type="GO" id="GO:0000725">
    <property type="term" value="P:recombinational repair"/>
    <property type="evidence" value="ECO:0007669"/>
    <property type="project" value="TreeGrafter"/>
</dbReference>
<dbReference type="PANTHER" id="PTHR11070">
    <property type="entry name" value="UVRD / RECB / PCRA DNA HELICASE FAMILY MEMBER"/>
    <property type="match status" value="1"/>
</dbReference>
<keyword evidence="4" id="KW-0067">ATP-binding</keyword>
<evidence type="ECO:0000256" key="3">
    <source>
        <dbReference type="ARBA" id="ARBA00022806"/>
    </source>
</evidence>
<comment type="caution">
    <text evidence="6">The sequence shown here is derived from an EMBL/GenBank/DDBJ whole genome shotgun (WGS) entry which is preliminary data.</text>
</comment>
<dbReference type="InterPro" id="IPR027417">
    <property type="entry name" value="P-loop_NTPase"/>
</dbReference>
<dbReference type="Gene3D" id="3.40.50.300">
    <property type="entry name" value="P-loop containing nucleotide triphosphate hydrolases"/>
    <property type="match status" value="1"/>
</dbReference>
<dbReference type="CDD" id="cd17932">
    <property type="entry name" value="DEXQc_UvrD"/>
    <property type="match status" value="1"/>
</dbReference>
<protein>
    <recommendedName>
        <fullName evidence="5">UvrD-like helicase ATP-binding domain-containing protein</fullName>
    </recommendedName>
</protein>
<organism evidence="6">
    <name type="scientific">marine sediment metagenome</name>
    <dbReference type="NCBI Taxonomy" id="412755"/>
    <lineage>
        <taxon>unclassified sequences</taxon>
        <taxon>metagenomes</taxon>
        <taxon>ecological metagenomes</taxon>
    </lineage>
</organism>
<reference evidence="6" key="1">
    <citation type="journal article" date="2014" name="Front. Microbiol.">
        <title>High frequency of phylogenetically diverse reductive dehalogenase-homologous genes in deep subseafloor sedimentary metagenomes.</title>
        <authorList>
            <person name="Kawai M."/>
            <person name="Futagami T."/>
            <person name="Toyoda A."/>
            <person name="Takaki Y."/>
            <person name="Nishi S."/>
            <person name="Hori S."/>
            <person name="Arai W."/>
            <person name="Tsubouchi T."/>
            <person name="Morono Y."/>
            <person name="Uchiyama I."/>
            <person name="Ito T."/>
            <person name="Fujiyama A."/>
            <person name="Inagaki F."/>
            <person name="Takami H."/>
        </authorList>
    </citation>
    <scope>NUCLEOTIDE SEQUENCE</scope>
    <source>
        <strain evidence="6">Expedition CK06-06</strain>
    </source>
</reference>
<name>X1B3S7_9ZZZZ</name>
<dbReference type="GO" id="GO:0043138">
    <property type="term" value="F:3'-5' DNA helicase activity"/>
    <property type="evidence" value="ECO:0007669"/>
    <property type="project" value="TreeGrafter"/>
</dbReference>
<dbReference type="SUPFAM" id="SSF52540">
    <property type="entry name" value="P-loop containing nucleoside triphosphate hydrolases"/>
    <property type="match status" value="1"/>
</dbReference>